<sequence>MQAASESEAAIRRTISTDSFPALDHWISQDKQLVLRDSYHPGHISDLYVTLPTRDGTRHAYVAPKIGDSLGFGHHLAFFHPRLPEVSLRPDGTDAHFCPPEPFIRRMWAGGRMEWHRPVRVGEDGCSIATVHSVEKKGFDRGTPMVFVKQYIEIKDHAQSPLPNIIEERTHVYLALGTSIRAVRKVDSLPRPTFSLTYTPSFTTLFRFSALTFNGHYIHLDRDYAQHSEGYPERLVHGPLTALMLLETLAFHYPNVRMRSFDYRALNPVVVDRPCILRGAWEDGKKVFLWAEDEQGIVGMTGKVLCD</sequence>
<reference evidence="1" key="1">
    <citation type="submission" date="2021-02" db="EMBL/GenBank/DDBJ databases">
        <authorList>
            <consortium name="DOE Joint Genome Institute"/>
            <person name="Ahrendt S."/>
            <person name="Looney B.P."/>
            <person name="Miyauchi S."/>
            <person name="Morin E."/>
            <person name="Drula E."/>
            <person name="Courty P.E."/>
            <person name="Chicoki N."/>
            <person name="Fauchery L."/>
            <person name="Kohler A."/>
            <person name="Kuo A."/>
            <person name="Labutti K."/>
            <person name="Pangilinan J."/>
            <person name="Lipzen A."/>
            <person name="Riley R."/>
            <person name="Andreopoulos W."/>
            <person name="He G."/>
            <person name="Johnson J."/>
            <person name="Barry K.W."/>
            <person name="Grigoriev I.V."/>
            <person name="Nagy L."/>
            <person name="Hibbett D."/>
            <person name="Henrissat B."/>
            <person name="Matheny P.B."/>
            <person name="Labbe J."/>
            <person name="Martin F."/>
        </authorList>
    </citation>
    <scope>NUCLEOTIDE SEQUENCE</scope>
    <source>
        <strain evidence="1">EC-137</strain>
    </source>
</reference>
<evidence type="ECO:0000313" key="2">
    <source>
        <dbReference type="Proteomes" id="UP000814128"/>
    </source>
</evidence>
<protein>
    <submittedName>
        <fullName evidence="1">Uncharacterized protein</fullName>
    </submittedName>
</protein>
<evidence type="ECO:0000313" key="1">
    <source>
        <dbReference type="EMBL" id="KAI0035100.1"/>
    </source>
</evidence>
<comment type="caution">
    <text evidence="1">The sequence shown here is derived from an EMBL/GenBank/DDBJ whole genome shotgun (WGS) entry which is preliminary data.</text>
</comment>
<dbReference type="Proteomes" id="UP000814128">
    <property type="component" value="Unassembled WGS sequence"/>
</dbReference>
<dbReference type="EMBL" id="MU273490">
    <property type="protein sequence ID" value="KAI0035100.1"/>
    <property type="molecule type" value="Genomic_DNA"/>
</dbReference>
<name>A0ACB8QU76_9AGAM</name>
<organism evidence="1 2">
    <name type="scientific">Vararia minispora EC-137</name>
    <dbReference type="NCBI Taxonomy" id="1314806"/>
    <lineage>
        <taxon>Eukaryota</taxon>
        <taxon>Fungi</taxon>
        <taxon>Dikarya</taxon>
        <taxon>Basidiomycota</taxon>
        <taxon>Agaricomycotina</taxon>
        <taxon>Agaricomycetes</taxon>
        <taxon>Russulales</taxon>
        <taxon>Lachnocladiaceae</taxon>
        <taxon>Vararia</taxon>
    </lineage>
</organism>
<gene>
    <name evidence="1" type="ORF">K488DRAFT_76873</name>
</gene>
<proteinExistence type="predicted"/>
<accession>A0ACB8QU76</accession>
<keyword evidence="2" id="KW-1185">Reference proteome</keyword>
<reference evidence="1" key="2">
    <citation type="journal article" date="2022" name="New Phytol.">
        <title>Evolutionary transition to the ectomycorrhizal habit in the genomes of a hyperdiverse lineage of mushroom-forming fungi.</title>
        <authorList>
            <person name="Looney B."/>
            <person name="Miyauchi S."/>
            <person name="Morin E."/>
            <person name="Drula E."/>
            <person name="Courty P.E."/>
            <person name="Kohler A."/>
            <person name="Kuo A."/>
            <person name="LaButti K."/>
            <person name="Pangilinan J."/>
            <person name="Lipzen A."/>
            <person name="Riley R."/>
            <person name="Andreopoulos W."/>
            <person name="He G."/>
            <person name="Johnson J."/>
            <person name="Nolan M."/>
            <person name="Tritt A."/>
            <person name="Barry K.W."/>
            <person name="Grigoriev I.V."/>
            <person name="Nagy L.G."/>
            <person name="Hibbett D."/>
            <person name="Henrissat B."/>
            <person name="Matheny P.B."/>
            <person name="Labbe J."/>
            <person name="Martin F.M."/>
        </authorList>
    </citation>
    <scope>NUCLEOTIDE SEQUENCE</scope>
    <source>
        <strain evidence="1">EC-137</strain>
    </source>
</reference>